<reference evidence="1 2" key="1">
    <citation type="journal article" date="2017" name="PLoS Biol.">
        <title>The sea cucumber genome provides insights into morphological evolution and visceral regeneration.</title>
        <authorList>
            <person name="Zhang X."/>
            <person name="Sun L."/>
            <person name="Yuan J."/>
            <person name="Sun Y."/>
            <person name="Gao Y."/>
            <person name="Zhang L."/>
            <person name="Li S."/>
            <person name="Dai H."/>
            <person name="Hamel J.F."/>
            <person name="Liu C."/>
            <person name="Yu Y."/>
            <person name="Liu S."/>
            <person name="Lin W."/>
            <person name="Guo K."/>
            <person name="Jin S."/>
            <person name="Xu P."/>
            <person name="Storey K.B."/>
            <person name="Huan P."/>
            <person name="Zhang T."/>
            <person name="Zhou Y."/>
            <person name="Zhang J."/>
            <person name="Lin C."/>
            <person name="Li X."/>
            <person name="Xing L."/>
            <person name="Huo D."/>
            <person name="Sun M."/>
            <person name="Wang L."/>
            <person name="Mercier A."/>
            <person name="Li F."/>
            <person name="Yang H."/>
            <person name="Xiang J."/>
        </authorList>
    </citation>
    <scope>NUCLEOTIDE SEQUENCE [LARGE SCALE GENOMIC DNA]</scope>
    <source>
        <strain evidence="1">Shaxun</strain>
        <tissue evidence="1">Muscle</tissue>
    </source>
</reference>
<dbReference type="PANTHER" id="PTHR33332">
    <property type="entry name" value="REVERSE TRANSCRIPTASE DOMAIN-CONTAINING PROTEIN"/>
    <property type="match status" value="1"/>
</dbReference>
<dbReference type="OrthoDB" id="8939918at2759"/>
<dbReference type="STRING" id="307972.A0A2G8JCS6"/>
<protein>
    <recommendedName>
        <fullName evidence="3">RNA-directed DNA polymerase from mobile element jockey-like</fullName>
    </recommendedName>
</protein>
<dbReference type="Proteomes" id="UP000230750">
    <property type="component" value="Unassembled WGS sequence"/>
</dbReference>
<keyword evidence="2" id="KW-1185">Reference proteome</keyword>
<name>A0A2G8JCS6_STIJA</name>
<organism evidence="1 2">
    <name type="scientific">Stichopus japonicus</name>
    <name type="common">Sea cucumber</name>
    <dbReference type="NCBI Taxonomy" id="307972"/>
    <lineage>
        <taxon>Eukaryota</taxon>
        <taxon>Metazoa</taxon>
        <taxon>Echinodermata</taxon>
        <taxon>Eleutherozoa</taxon>
        <taxon>Echinozoa</taxon>
        <taxon>Holothuroidea</taxon>
        <taxon>Aspidochirotacea</taxon>
        <taxon>Aspidochirotida</taxon>
        <taxon>Stichopodidae</taxon>
        <taxon>Apostichopus</taxon>
    </lineage>
</organism>
<dbReference type="AlphaFoldDB" id="A0A2G8JCS6"/>
<comment type="caution">
    <text evidence="1">The sequence shown here is derived from an EMBL/GenBank/DDBJ whole genome shotgun (WGS) entry which is preliminary data.</text>
</comment>
<sequence length="208" mass="23803">MQTTRVSILCSIPMTFYHCAPSREVHTSVRQWMSHKCLKMNDSKTEVLLISSKHLARKIECPSIIIGDHQVEPSDMAKSIGVIMDKHASMEDHITSVCRSAQYHLYNIGRIRKYLTREATEQLIHAFITSKLDYCNALFCGLPVKQIKRLQRLQNIAARIVTLTRTSIILPQYCMNFIGCQYHSGLGSKSFFLCSSARTTWHLHTCKI</sequence>
<proteinExistence type="predicted"/>
<evidence type="ECO:0000313" key="2">
    <source>
        <dbReference type="Proteomes" id="UP000230750"/>
    </source>
</evidence>
<dbReference type="EMBL" id="MRZV01002504">
    <property type="protein sequence ID" value="PIK33544.1"/>
    <property type="molecule type" value="Genomic_DNA"/>
</dbReference>
<gene>
    <name evidence="1" type="ORF">BSL78_29640</name>
</gene>
<evidence type="ECO:0008006" key="3">
    <source>
        <dbReference type="Google" id="ProtNLM"/>
    </source>
</evidence>
<evidence type="ECO:0000313" key="1">
    <source>
        <dbReference type="EMBL" id="PIK33544.1"/>
    </source>
</evidence>
<accession>A0A2G8JCS6</accession>